<dbReference type="Proteomes" id="UP000285777">
    <property type="component" value="Unassembled WGS sequence"/>
</dbReference>
<dbReference type="AlphaFoldDB" id="A0A415BFQ9"/>
<keyword evidence="7 12" id="KW-0238">DNA-binding</keyword>
<comment type="caution">
    <text evidence="12">The sequence shown here is derived from an EMBL/GenBank/DDBJ whole genome shotgun (WGS) entry which is preliminary data.</text>
</comment>
<evidence type="ECO:0000259" key="11">
    <source>
        <dbReference type="Pfam" id="PF18291"/>
    </source>
</evidence>
<comment type="subcellular location">
    <subcellularLocation>
        <location evidence="1">Virion</location>
    </subcellularLocation>
</comment>
<proteinExistence type="inferred from homology"/>
<evidence type="ECO:0000313" key="12">
    <source>
        <dbReference type="EMBL" id="RHI82915.1"/>
    </source>
</evidence>
<keyword evidence="5" id="KW-0235">DNA replication</keyword>
<dbReference type="InterPro" id="IPR036388">
    <property type="entry name" value="WH-like_DNA-bd_sf"/>
</dbReference>
<evidence type="ECO:0000256" key="7">
    <source>
        <dbReference type="ARBA" id="ARBA00023125"/>
    </source>
</evidence>
<comment type="subunit">
    <text evidence="3">Homodimer.</text>
</comment>
<dbReference type="GO" id="GO:0005829">
    <property type="term" value="C:cytosol"/>
    <property type="evidence" value="ECO:0007669"/>
    <property type="project" value="TreeGrafter"/>
</dbReference>
<dbReference type="GO" id="GO:0006260">
    <property type="term" value="P:DNA replication"/>
    <property type="evidence" value="ECO:0007669"/>
    <property type="project" value="UniProtKB-KW"/>
</dbReference>
<comment type="similarity">
    <text evidence="2">Belongs to the bacterial histone-like protein family.</text>
</comment>
<evidence type="ECO:0000313" key="13">
    <source>
        <dbReference type="Proteomes" id="UP000285777"/>
    </source>
</evidence>
<feature type="domain" description="HU" evidence="11">
    <location>
        <begin position="4"/>
        <end position="123"/>
    </location>
</feature>
<dbReference type="InterPro" id="IPR000119">
    <property type="entry name" value="Hist_DNA-bd"/>
</dbReference>
<evidence type="ECO:0000256" key="6">
    <source>
        <dbReference type="ARBA" id="ARBA00022921"/>
    </source>
</evidence>
<dbReference type="Gene3D" id="4.10.520.10">
    <property type="entry name" value="IHF-like DNA-binding proteins"/>
    <property type="match status" value="1"/>
</dbReference>
<dbReference type="Pfam" id="PF18291">
    <property type="entry name" value="HU-HIG"/>
    <property type="match status" value="1"/>
</dbReference>
<keyword evidence="6" id="KW-0426">Late protein</keyword>
<dbReference type="GO" id="GO:0003677">
    <property type="term" value="F:DNA binding"/>
    <property type="evidence" value="ECO:0007669"/>
    <property type="project" value="UniProtKB-KW"/>
</dbReference>
<evidence type="ECO:0000256" key="10">
    <source>
        <dbReference type="ARBA" id="ARBA00046140"/>
    </source>
</evidence>
<accession>A0A415BFQ9</accession>
<dbReference type="EMBL" id="QRLF01000061">
    <property type="protein sequence ID" value="RHI82915.1"/>
    <property type="molecule type" value="Genomic_DNA"/>
</dbReference>
<dbReference type="RefSeq" id="WP_118292205.1">
    <property type="nucleotide sequence ID" value="NZ_QRLF01000061.1"/>
</dbReference>
<gene>
    <name evidence="12" type="ORF">DW150_21875</name>
</gene>
<dbReference type="PANTHER" id="PTHR33175:SF13">
    <property type="entry name" value="HISTONE-LIKE PROTEIN"/>
    <property type="match status" value="1"/>
</dbReference>
<dbReference type="SUPFAM" id="SSF47729">
    <property type="entry name" value="IHF-like DNA-binding proteins"/>
    <property type="match status" value="1"/>
</dbReference>
<evidence type="ECO:0000256" key="4">
    <source>
        <dbReference type="ARBA" id="ARBA00016145"/>
    </source>
</evidence>
<evidence type="ECO:0000256" key="9">
    <source>
        <dbReference type="ARBA" id="ARBA00033227"/>
    </source>
</evidence>
<sequence>MSDIKFDIYEFPANDGEKKKYHVRNTNKQTIHSKDLIHEATLYTSVSRSDWAAVVEGLIDILSEKLGDGKRIHINGLGYFSVSIGSTESENPKKMTRGTVQITGVNFQPEKSFKKSIISRAHFVRERYKVHTVDLSPIEVDGLLSEYFKDHRSITCARMQQVCGMTRSTAYRRLQALTQGDHPSLQREGYKNATA</sequence>
<evidence type="ECO:0000256" key="5">
    <source>
        <dbReference type="ARBA" id="ARBA00022705"/>
    </source>
</evidence>
<dbReference type="InterPro" id="IPR041607">
    <property type="entry name" value="HU-HIG"/>
</dbReference>
<dbReference type="Gene3D" id="1.10.10.10">
    <property type="entry name" value="Winged helix-like DNA-binding domain superfamily/Winged helix DNA-binding domain"/>
    <property type="match status" value="1"/>
</dbReference>
<dbReference type="InterPro" id="IPR010992">
    <property type="entry name" value="IHF-like_DNA-bd_dom_sf"/>
</dbReference>
<protein>
    <recommendedName>
        <fullName evidence="4">Viral histone-like protein</fullName>
    </recommendedName>
    <alternativeName>
        <fullName evidence="9">DNA-binding protein pA104R</fullName>
    </alternativeName>
    <alternativeName>
        <fullName evidence="8">pA104R</fullName>
    </alternativeName>
</protein>
<reference evidence="12 13" key="1">
    <citation type="submission" date="2018-08" db="EMBL/GenBank/DDBJ databases">
        <title>A genome reference for cultivated species of the human gut microbiota.</title>
        <authorList>
            <person name="Zou Y."/>
            <person name="Xue W."/>
            <person name="Luo G."/>
        </authorList>
    </citation>
    <scope>NUCLEOTIDE SEQUENCE [LARGE SCALE GENOMIC DNA]</scope>
    <source>
        <strain evidence="12 13">AM13-21</strain>
    </source>
</reference>
<evidence type="ECO:0000256" key="3">
    <source>
        <dbReference type="ARBA" id="ARBA00011738"/>
    </source>
</evidence>
<evidence type="ECO:0000256" key="1">
    <source>
        <dbReference type="ARBA" id="ARBA00004328"/>
    </source>
</evidence>
<dbReference type="GO" id="GO:0030527">
    <property type="term" value="F:structural constituent of chromatin"/>
    <property type="evidence" value="ECO:0007669"/>
    <property type="project" value="InterPro"/>
</dbReference>
<organism evidence="12 13">
    <name type="scientific">Phocaeicola vulgatus</name>
    <name type="common">Bacteroides vulgatus</name>
    <dbReference type="NCBI Taxonomy" id="821"/>
    <lineage>
        <taxon>Bacteria</taxon>
        <taxon>Pseudomonadati</taxon>
        <taxon>Bacteroidota</taxon>
        <taxon>Bacteroidia</taxon>
        <taxon>Bacteroidales</taxon>
        <taxon>Bacteroidaceae</taxon>
        <taxon>Phocaeicola</taxon>
    </lineage>
</organism>
<name>A0A415BFQ9_PHOVU</name>
<evidence type="ECO:0000256" key="8">
    <source>
        <dbReference type="ARBA" id="ARBA00033120"/>
    </source>
</evidence>
<evidence type="ECO:0000256" key="2">
    <source>
        <dbReference type="ARBA" id="ARBA00010529"/>
    </source>
</evidence>
<dbReference type="PANTHER" id="PTHR33175">
    <property type="entry name" value="DNA-BINDING PROTEIN HU"/>
    <property type="match status" value="1"/>
</dbReference>
<comment type="function">
    <text evidence="10">DNA-binding protein that plays a critical role in nucleoid compaction, genome replication and DNA replication and transcription. Binds to both ssDNA and dsDNA with a binding site covering about 15 nucleotides. Displays DNA-supercoiling activity only when associated with the viral DNA topoisomerase 2.</text>
</comment>